<proteinExistence type="predicted"/>
<comment type="caution">
    <text evidence="1">The sequence shown here is derived from an EMBL/GenBank/DDBJ whole genome shotgun (WGS) entry which is preliminary data.</text>
</comment>
<protein>
    <recommendedName>
        <fullName evidence="3">DUF4132 domain-containing protein</fullName>
    </recommendedName>
</protein>
<evidence type="ECO:0000313" key="2">
    <source>
        <dbReference type="Proteomes" id="UP000260808"/>
    </source>
</evidence>
<dbReference type="EMBL" id="QSSX01000075">
    <property type="protein sequence ID" value="RGM16887.1"/>
    <property type="molecule type" value="Genomic_DNA"/>
</dbReference>
<evidence type="ECO:0000313" key="1">
    <source>
        <dbReference type="EMBL" id="RGM16887.1"/>
    </source>
</evidence>
<accession>A0A3E4UUY8</accession>
<organism evidence="1 2">
    <name type="scientific">Mediterraneibacter gnavus</name>
    <name type="common">Ruminococcus gnavus</name>
    <dbReference type="NCBI Taxonomy" id="33038"/>
    <lineage>
        <taxon>Bacteria</taxon>
        <taxon>Bacillati</taxon>
        <taxon>Bacillota</taxon>
        <taxon>Clostridia</taxon>
        <taxon>Lachnospirales</taxon>
        <taxon>Lachnospiraceae</taxon>
        <taxon>Mediterraneibacter</taxon>
    </lineage>
</organism>
<dbReference type="Proteomes" id="UP000260808">
    <property type="component" value="Unassembled WGS sequence"/>
</dbReference>
<gene>
    <name evidence="1" type="ORF">DXC31_16730</name>
</gene>
<sequence length="810" mass="95647">MLTTVKEHMEIIKGLEGLGWQEILGFSNQQLLPFTKEIDTDEKRRILKQLPIEYGKKLVAYPKILSKIISLLEAGISAYRIEMFIGSADEKLFDRSYEELEAALKTEAISDRYVAVYLQYYFSSHLSEKECSTLNGNLEFLETYCDKKLQNLTPSERMVLKEPIFTGEFLGIAIAEENFFQDLGKGKVLELLKYLSKFQLPMLSKEAYRQIIKNAEELYPLLREIIPRLHKGIRSCFLTRWLENEQLLFDLNRFVRQGWISQGNFYTRAGYIQEVYRYAIKAVDRLKYYQESVLLYAVKHQKKHFLKLYEENTELFLELPWNSILFQKAFYEEYVNLNTLNFQNLKECRKIKECSAIEKTDMLQKEYTFAEIKLFAVCPDREYIRLYHKLNYRRVDDRLRVMQEVVKKRLLDKVTSEETLERVAAFLSHKPLSKWVKEELGNISGLVGMDILDLFLSWEEVVRFLPEVKNGFQLRYLIANKEKLSGYPNFQSAYAELLKNDPHWEWMKSTFAFSDSFIREHEANIQTFLEQGGSEILYEFYKGDTGQTEMLRRLLVAELMGKFKDLKYHDADLEKELAFPISEKQMKLWAENLQLQRKEWKIWEEDRFLPVMQIGELPDKTCLSYKTGMYRKCLLSCFDSNKKIIYISYQGKIVLRAILRLTKASEEKMERENKEFQFVDFTKDTGKKEKPEQLVLFLEKAYVKGISDRLEQEMFKLLFRMVKEKAGRLNISLLISRDYFGNIPSGWFQKESRYIYISATKGKEQYLDSLGGNHGIASEGKYLKASVYHPISPEKCDYERMEGEEFSEIS</sequence>
<dbReference type="RefSeq" id="WP_151165569.1">
    <property type="nucleotide sequence ID" value="NZ_JAJBOM010000013.1"/>
</dbReference>
<name>A0A3E4UUY8_MEDGN</name>
<evidence type="ECO:0008006" key="3">
    <source>
        <dbReference type="Google" id="ProtNLM"/>
    </source>
</evidence>
<dbReference type="AlphaFoldDB" id="A0A3E4UUY8"/>
<reference evidence="1 2" key="1">
    <citation type="submission" date="2018-08" db="EMBL/GenBank/DDBJ databases">
        <title>A genome reference for cultivated species of the human gut microbiota.</title>
        <authorList>
            <person name="Zou Y."/>
            <person name="Xue W."/>
            <person name="Luo G."/>
        </authorList>
    </citation>
    <scope>NUCLEOTIDE SEQUENCE [LARGE SCALE GENOMIC DNA]</scope>
    <source>
        <strain evidence="1 2">TF01-20-2</strain>
    </source>
</reference>